<keyword evidence="3" id="KW-1185">Reference proteome</keyword>
<dbReference type="InterPro" id="IPR016181">
    <property type="entry name" value="Acyl_CoA_acyltransferase"/>
</dbReference>
<dbReference type="PANTHER" id="PTHR43792">
    <property type="entry name" value="GNAT FAMILY, PUTATIVE (AFU_ORTHOLOGUE AFUA_3G00765)-RELATED-RELATED"/>
    <property type="match status" value="1"/>
</dbReference>
<dbReference type="PROSITE" id="PS51186">
    <property type="entry name" value="GNAT"/>
    <property type="match status" value="1"/>
</dbReference>
<name>A0A9P1HA79_9PEZI</name>
<dbReference type="Pfam" id="PF13302">
    <property type="entry name" value="Acetyltransf_3"/>
    <property type="match status" value="1"/>
</dbReference>
<dbReference type="InterPro" id="IPR000182">
    <property type="entry name" value="GNAT_dom"/>
</dbReference>
<accession>A0A9P1HA79</accession>
<dbReference type="GO" id="GO:0016747">
    <property type="term" value="F:acyltransferase activity, transferring groups other than amino-acyl groups"/>
    <property type="evidence" value="ECO:0007669"/>
    <property type="project" value="InterPro"/>
</dbReference>
<sequence>MEPRETEYTTVKTTLPRVPYPAIEDRTPVMTQRLVIRALTENDLPALHTLRTVEEVMQGLICTSPNDQTTYNFAIVEQETGSFVGIGGSHIRADHQGWPVVGYLFHPDVWGKGYATEFLEAFLKMWWALPRDEFEIAVEASSAEMARFDSRGGDVGEGNRVKELMIGVTQDNNVASAKVLTKCGQTYSTGSRRPPSEEAYTTEEAGGEWGWGLGAGGWAQPNRAVPYNVQI</sequence>
<reference evidence="2" key="1">
    <citation type="submission" date="2022-11" db="EMBL/GenBank/DDBJ databases">
        <authorList>
            <person name="Scott C."/>
            <person name="Bruce N."/>
        </authorList>
    </citation>
    <scope>NUCLEOTIDE SEQUENCE</scope>
</reference>
<evidence type="ECO:0000259" key="1">
    <source>
        <dbReference type="PROSITE" id="PS51186"/>
    </source>
</evidence>
<gene>
    <name evidence="2" type="ORF">PPNO1_LOCUS8355</name>
</gene>
<dbReference type="AlphaFoldDB" id="A0A9P1HA79"/>
<dbReference type="Proteomes" id="UP000838763">
    <property type="component" value="Unassembled WGS sequence"/>
</dbReference>
<proteinExistence type="predicted"/>
<feature type="domain" description="N-acetyltransferase" evidence="1">
    <location>
        <begin position="34"/>
        <end position="203"/>
    </location>
</feature>
<evidence type="ECO:0000313" key="2">
    <source>
        <dbReference type="EMBL" id="CAI4218781.1"/>
    </source>
</evidence>
<dbReference type="OrthoDB" id="4072826at2759"/>
<dbReference type="SUPFAM" id="SSF55729">
    <property type="entry name" value="Acyl-CoA N-acyltransferases (Nat)"/>
    <property type="match status" value="1"/>
</dbReference>
<evidence type="ECO:0000313" key="3">
    <source>
        <dbReference type="Proteomes" id="UP000838763"/>
    </source>
</evidence>
<dbReference type="CDD" id="cd04301">
    <property type="entry name" value="NAT_SF"/>
    <property type="match status" value="1"/>
</dbReference>
<dbReference type="Gene3D" id="3.40.630.30">
    <property type="match status" value="1"/>
</dbReference>
<comment type="caution">
    <text evidence="2">The sequence shown here is derived from an EMBL/GenBank/DDBJ whole genome shotgun (WGS) entry which is preliminary data.</text>
</comment>
<protein>
    <recommendedName>
        <fullName evidence="1">N-acetyltransferase domain-containing protein</fullName>
    </recommendedName>
</protein>
<dbReference type="InterPro" id="IPR051531">
    <property type="entry name" value="N-acetyltransferase"/>
</dbReference>
<organism evidence="2 3">
    <name type="scientific">Parascedosporium putredinis</name>
    <dbReference type="NCBI Taxonomy" id="1442378"/>
    <lineage>
        <taxon>Eukaryota</taxon>
        <taxon>Fungi</taxon>
        <taxon>Dikarya</taxon>
        <taxon>Ascomycota</taxon>
        <taxon>Pezizomycotina</taxon>
        <taxon>Sordariomycetes</taxon>
        <taxon>Hypocreomycetidae</taxon>
        <taxon>Microascales</taxon>
        <taxon>Microascaceae</taxon>
        <taxon>Parascedosporium</taxon>
    </lineage>
</organism>
<dbReference type="EMBL" id="CALLCH030000018">
    <property type="protein sequence ID" value="CAI4218781.1"/>
    <property type="molecule type" value="Genomic_DNA"/>
</dbReference>
<dbReference type="PANTHER" id="PTHR43792:SF1">
    <property type="entry name" value="N-ACETYLTRANSFERASE DOMAIN-CONTAINING PROTEIN"/>
    <property type="match status" value="1"/>
</dbReference>